<dbReference type="InterPro" id="IPR036909">
    <property type="entry name" value="Cyt_c-like_dom_sf"/>
</dbReference>
<dbReference type="SUPFAM" id="SSF46626">
    <property type="entry name" value="Cytochrome c"/>
    <property type="match status" value="1"/>
</dbReference>
<sequence length="1077" mass="120383">MKSRWLIGTCTLLALSGGISSITAVYGAENPQQKPKDKVHSATMSAAEMSKYFEDNVQPILAKNCLGCHTDKMKGGLRLDSRDAMLKGGDTGPAIVPGTPDKSLLIEVVKQTGETKMPPPSKGPKLSDADIAKMSEWVKMGAVWSGSATTVADTKTPGRDVAGEEFFENKVRPILSTQCGQCHMAKSSGGLSLTSREALLKGGDDGPAVVPGDPSKSLLLKAVHQVGEVKMPPKGQKLTDIDVAALEQWVKMGAPWPATSASVRAANDDITDEMRNFWSFQPLKVPVIPPASKDAGWARTDIDRLVLAKLETKGLKPGAMADRRTLIRRATLDLTGLPPSEEEVHAFEKDTDPKAYENLIDRLLASPRYGERWGRHWLDVARYSDDDIRGLDPRGRGYMPMDGAYLYRDWVVKAVNADLPYDRFIKMQLAGDLLEKNPTPDDLSATSFLGEGPWIWDQAEPLQGRADERNERIDAVTRGMLGLTVACARCHDHKYDPILAKDYYALGGVFASSTYKEYTLAHESQVNYYKDLFARVDKMDEAIQAYNKTEGEQLAKAIASQSTAYMVAAWRVSGKQKMKVSDVADRDKLDPEQLDRWVKFLARKQSYYPYLHDWQMMIAQGGTEDQAKALAETFQDLILDIELEQKSLEEENEKIKARADIPTRRKKDAKPNEFDTYDEFCPGCRLELKVMTSERANLYSDLFVRALSSDAEGAGEPGLFAYRGWGLRRRLGETEQTYLATLEAQSKKMHKELPDQYPFVHGMADKPKATNIPLNIRGNPANFGPEVPRAFLTVLRTPDKKPYNQGSGRLELANDIIASPIASRVWVNRVWKWHFGTGIVNSADNFGKVGDPPSNPELLDYLAVTFQKNGMSLKKLQREIMLSAVYQQTTKESPEAKEKDPENRLYSHFTLQRLDAEQLRDSLLFVAGDLDTKMGGPAKELGIGNTRRTIYAKVSRYRIDPFLQAFDFPNPTFTAEQRFSTNVPVQRLYFMNNPFVFAQAGKFADRVAAKGDDSARITQAYEYLFGRKPTANELQLGLNFLKSTPEKPGYLVNQEPLTAWKQYARVLFSSNEFEFLN</sequence>
<keyword evidence="6" id="KW-0732">Signal</keyword>
<evidence type="ECO:0000256" key="4">
    <source>
        <dbReference type="PROSITE-ProRule" id="PRU00433"/>
    </source>
</evidence>
<proteinExistence type="predicted"/>
<feature type="signal peptide" evidence="6">
    <location>
        <begin position="1"/>
        <end position="27"/>
    </location>
</feature>
<dbReference type="RefSeq" id="WP_089838742.1">
    <property type="nucleotide sequence ID" value="NZ_FOZL01000001.1"/>
</dbReference>
<dbReference type="PANTHER" id="PTHR35889">
    <property type="entry name" value="CYCLOINULO-OLIGOSACCHARIDE FRUCTANOTRANSFERASE-RELATED"/>
    <property type="match status" value="1"/>
</dbReference>
<feature type="domain" description="Cytochrome c" evidence="7">
    <location>
        <begin position="158"/>
        <end position="254"/>
    </location>
</feature>
<dbReference type="GO" id="GO:0020037">
    <property type="term" value="F:heme binding"/>
    <property type="evidence" value="ECO:0007669"/>
    <property type="project" value="InterPro"/>
</dbReference>
<protein>
    <submittedName>
        <fullName evidence="8">Planctomycete cytochrome C</fullName>
    </submittedName>
</protein>
<keyword evidence="3 4" id="KW-0408">Iron</keyword>
<dbReference type="InterPro" id="IPR009056">
    <property type="entry name" value="Cyt_c-like_dom"/>
</dbReference>
<dbReference type="InterPro" id="IPR011444">
    <property type="entry name" value="DUF1549"/>
</dbReference>
<dbReference type="Proteomes" id="UP000199024">
    <property type="component" value="Unassembled WGS sequence"/>
</dbReference>
<gene>
    <name evidence="8" type="ORF">SAMN05421771_1903</name>
</gene>
<dbReference type="GO" id="GO:0046872">
    <property type="term" value="F:metal ion binding"/>
    <property type="evidence" value="ECO:0007669"/>
    <property type="project" value="UniProtKB-KW"/>
</dbReference>
<feature type="coiled-coil region" evidence="5">
    <location>
        <begin position="631"/>
        <end position="658"/>
    </location>
</feature>
<dbReference type="GO" id="GO:0009055">
    <property type="term" value="F:electron transfer activity"/>
    <property type="evidence" value="ECO:0007669"/>
    <property type="project" value="InterPro"/>
</dbReference>
<evidence type="ECO:0000313" key="9">
    <source>
        <dbReference type="Proteomes" id="UP000199024"/>
    </source>
</evidence>
<dbReference type="PROSITE" id="PS51007">
    <property type="entry name" value="CYTC"/>
    <property type="match status" value="2"/>
</dbReference>
<dbReference type="InterPro" id="IPR022655">
    <property type="entry name" value="DUF1553"/>
</dbReference>
<dbReference type="EMBL" id="FOZL01000001">
    <property type="protein sequence ID" value="SFS11080.1"/>
    <property type="molecule type" value="Genomic_DNA"/>
</dbReference>
<organism evidence="8 9">
    <name type="scientific">Granulicella pectinivorans</name>
    <dbReference type="NCBI Taxonomy" id="474950"/>
    <lineage>
        <taxon>Bacteria</taxon>
        <taxon>Pseudomonadati</taxon>
        <taxon>Acidobacteriota</taxon>
        <taxon>Terriglobia</taxon>
        <taxon>Terriglobales</taxon>
        <taxon>Acidobacteriaceae</taxon>
        <taxon>Granulicella</taxon>
    </lineage>
</organism>
<keyword evidence="5" id="KW-0175">Coiled coil</keyword>
<evidence type="ECO:0000256" key="5">
    <source>
        <dbReference type="SAM" id="Coils"/>
    </source>
</evidence>
<evidence type="ECO:0000256" key="2">
    <source>
        <dbReference type="ARBA" id="ARBA00022723"/>
    </source>
</evidence>
<keyword evidence="9" id="KW-1185">Reference proteome</keyword>
<evidence type="ECO:0000256" key="1">
    <source>
        <dbReference type="ARBA" id="ARBA00022617"/>
    </source>
</evidence>
<feature type="chain" id="PRO_5011688227" evidence="6">
    <location>
        <begin position="28"/>
        <end position="1077"/>
    </location>
</feature>
<keyword evidence="2 4" id="KW-0479">Metal-binding</keyword>
<evidence type="ECO:0000313" key="8">
    <source>
        <dbReference type="EMBL" id="SFS11080.1"/>
    </source>
</evidence>
<dbReference type="Pfam" id="PF07587">
    <property type="entry name" value="PSD1"/>
    <property type="match status" value="1"/>
</dbReference>
<name>A0A1I6M5U6_9BACT</name>
<dbReference type="InterPro" id="IPR011429">
    <property type="entry name" value="Cyt_c_Planctomycete-type"/>
</dbReference>
<dbReference type="STRING" id="474950.SAMN05421771_1903"/>
<dbReference type="Gene3D" id="1.10.760.10">
    <property type="entry name" value="Cytochrome c-like domain"/>
    <property type="match status" value="1"/>
</dbReference>
<evidence type="ECO:0000256" key="6">
    <source>
        <dbReference type="SAM" id="SignalP"/>
    </source>
</evidence>
<feature type="domain" description="Cytochrome c" evidence="7">
    <location>
        <begin position="44"/>
        <end position="142"/>
    </location>
</feature>
<dbReference type="OrthoDB" id="127107at2"/>
<dbReference type="Pfam" id="PF07583">
    <property type="entry name" value="PSCyt2"/>
    <property type="match status" value="1"/>
</dbReference>
<reference evidence="8 9" key="1">
    <citation type="submission" date="2016-10" db="EMBL/GenBank/DDBJ databases">
        <authorList>
            <person name="de Groot N.N."/>
        </authorList>
    </citation>
    <scope>NUCLEOTIDE SEQUENCE [LARGE SCALE GENOMIC DNA]</scope>
    <source>
        <strain evidence="8 9">DSM 21001</strain>
    </source>
</reference>
<keyword evidence="1 4" id="KW-0349">Heme</keyword>
<dbReference type="PANTHER" id="PTHR35889:SF3">
    <property type="entry name" value="F-BOX DOMAIN-CONTAINING PROTEIN"/>
    <property type="match status" value="1"/>
</dbReference>
<evidence type="ECO:0000256" key="3">
    <source>
        <dbReference type="ARBA" id="ARBA00023004"/>
    </source>
</evidence>
<evidence type="ECO:0000259" key="7">
    <source>
        <dbReference type="PROSITE" id="PS51007"/>
    </source>
</evidence>
<dbReference type="AlphaFoldDB" id="A0A1I6M5U6"/>
<dbReference type="Pfam" id="PF07635">
    <property type="entry name" value="PSCyt1"/>
    <property type="match status" value="2"/>
</dbReference>
<accession>A0A1I6M5U6</accession>